<evidence type="ECO:0000259" key="1">
    <source>
        <dbReference type="Pfam" id="PF20803"/>
    </source>
</evidence>
<reference evidence="2 3" key="1">
    <citation type="journal article" date="2016" name="Nat. Commun.">
        <title>Thousands of microbial genomes shed light on interconnected biogeochemical processes in an aquifer system.</title>
        <authorList>
            <person name="Anantharaman K."/>
            <person name="Brown C.T."/>
            <person name="Hug L.A."/>
            <person name="Sharon I."/>
            <person name="Castelle C.J."/>
            <person name="Probst A.J."/>
            <person name="Thomas B.C."/>
            <person name="Singh A."/>
            <person name="Wilkins M.J."/>
            <person name="Karaoz U."/>
            <person name="Brodie E.L."/>
            <person name="Williams K.H."/>
            <person name="Hubbard S.S."/>
            <person name="Banfield J.F."/>
        </authorList>
    </citation>
    <scope>NUCLEOTIDE SEQUENCE [LARGE SCALE GENOMIC DNA]</scope>
</reference>
<sequence length="141" mass="16587">MPVSIFGLPAIFSYKKQSINNTLCRLNKNGYISKENSCIFLLPSGRKYVENKKVRFLTFDSPFKKDLPKNLIVMFDIPEVKKAEREWFRFHLRKFSYDMIQKSVWVGPSPLPKDFLDYVKSIKLKNCIKTFKLAKSYSTQT</sequence>
<dbReference type="Proteomes" id="UP000177112">
    <property type="component" value="Unassembled WGS sequence"/>
</dbReference>
<evidence type="ECO:0000313" key="3">
    <source>
        <dbReference type="Proteomes" id="UP000177112"/>
    </source>
</evidence>
<dbReference type="AlphaFoldDB" id="A0A1F6VQK4"/>
<evidence type="ECO:0000313" key="2">
    <source>
        <dbReference type="EMBL" id="OGI71715.1"/>
    </source>
</evidence>
<name>A0A1F6VQK4_9BACT</name>
<organism evidence="2 3">
    <name type="scientific">Candidatus Nomurabacteria bacterium RIFCSPHIGHO2_02_FULL_35_13</name>
    <dbReference type="NCBI Taxonomy" id="1801748"/>
    <lineage>
        <taxon>Bacteria</taxon>
        <taxon>Candidatus Nomuraibacteriota</taxon>
    </lineage>
</organism>
<protein>
    <recommendedName>
        <fullName evidence="1">Transcriptional repressor PaaX-like central Cas2-like domain-containing protein</fullName>
    </recommendedName>
</protein>
<feature type="domain" description="Transcriptional repressor PaaX-like central Cas2-like" evidence="1">
    <location>
        <begin position="72"/>
        <end position="134"/>
    </location>
</feature>
<dbReference type="EMBL" id="MFTY01000003">
    <property type="protein sequence ID" value="OGI71715.1"/>
    <property type="molecule type" value="Genomic_DNA"/>
</dbReference>
<dbReference type="InterPro" id="IPR048846">
    <property type="entry name" value="PaaX-like_central"/>
</dbReference>
<dbReference type="Pfam" id="PF20803">
    <property type="entry name" value="PaaX_M"/>
    <property type="match status" value="1"/>
</dbReference>
<comment type="caution">
    <text evidence="2">The sequence shown here is derived from an EMBL/GenBank/DDBJ whole genome shotgun (WGS) entry which is preliminary data.</text>
</comment>
<accession>A0A1F6VQK4</accession>
<gene>
    <name evidence="2" type="ORF">A3B84_02800</name>
</gene>
<proteinExistence type="predicted"/>